<dbReference type="Proteomes" id="UP000625631">
    <property type="component" value="Unassembled WGS sequence"/>
</dbReference>
<proteinExistence type="predicted"/>
<gene>
    <name evidence="1" type="ORF">I7X13_11005</name>
</gene>
<dbReference type="EMBL" id="JAEDAE010000004">
    <property type="protein sequence ID" value="MBH8558578.1"/>
    <property type="molecule type" value="Genomic_DNA"/>
</dbReference>
<comment type="caution">
    <text evidence="1">The sequence shown here is derived from an EMBL/GenBank/DDBJ whole genome shotgun (WGS) entry which is preliminary data.</text>
</comment>
<evidence type="ECO:0000313" key="2">
    <source>
        <dbReference type="Proteomes" id="UP000625631"/>
    </source>
</evidence>
<dbReference type="RefSeq" id="WP_198069302.1">
    <property type="nucleotide sequence ID" value="NZ_JAEDAD010000004.1"/>
</dbReference>
<evidence type="ECO:0000313" key="1">
    <source>
        <dbReference type="EMBL" id="MBH8558578.1"/>
    </source>
</evidence>
<reference evidence="1 2" key="1">
    <citation type="submission" date="2020-12" db="EMBL/GenBank/DDBJ databases">
        <title>Hymenobacter sp.</title>
        <authorList>
            <person name="Kim M.K."/>
        </authorList>
    </citation>
    <scope>NUCLEOTIDE SEQUENCE [LARGE SCALE GENOMIC DNA]</scope>
    <source>
        <strain evidence="1 2">BT442</strain>
    </source>
</reference>
<name>A0ABS0Q7F3_9BACT</name>
<keyword evidence="2" id="KW-1185">Reference proteome</keyword>
<sequence length="93" mass="9793">MTSITAIAGPPSVVLVQTNTRNATITISRGPGKTETIEGPAATGAKNQAGIIENLVVAFTGLYAEGYELKNSVTSHISPDMHFETVTYVFVKP</sequence>
<accession>A0ABS0Q7F3</accession>
<protein>
    <submittedName>
        <fullName evidence="1">Uncharacterized protein</fullName>
    </submittedName>
</protein>
<organism evidence="1 2">
    <name type="scientific">Hymenobacter negativus</name>
    <dbReference type="NCBI Taxonomy" id="2795026"/>
    <lineage>
        <taxon>Bacteria</taxon>
        <taxon>Pseudomonadati</taxon>
        <taxon>Bacteroidota</taxon>
        <taxon>Cytophagia</taxon>
        <taxon>Cytophagales</taxon>
        <taxon>Hymenobacteraceae</taxon>
        <taxon>Hymenobacter</taxon>
    </lineage>
</organism>